<dbReference type="EMBL" id="BPVZ01000064">
    <property type="protein sequence ID" value="GKV23821.1"/>
    <property type="molecule type" value="Genomic_DNA"/>
</dbReference>
<dbReference type="Pfam" id="PF02493">
    <property type="entry name" value="MORN"/>
    <property type="match status" value="8"/>
</dbReference>
<dbReference type="GO" id="GO:0046854">
    <property type="term" value="P:phosphatidylinositol phosphate biosynthetic process"/>
    <property type="evidence" value="ECO:0007669"/>
    <property type="project" value="TreeGrafter"/>
</dbReference>
<dbReference type="InterPro" id="IPR027484">
    <property type="entry name" value="PInositol-4-P-5-kinase_N"/>
</dbReference>
<dbReference type="PANTHER" id="PTHR23086">
    <property type="entry name" value="PHOSPHATIDYLINOSITOL-4-PHOSPHATE 5-KINASE"/>
    <property type="match status" value="1"/>
</dbReference>
<evidence type="ECO:0000256" key="1">
    <source>
        <dbReference type="ARBA" id="ARBA00012172"/>
    </source>
</evidence>
<dbReference type="PROSITE" id="PS51455">
    <property type="entry name" value="PIPK"/>
    <property type="match status" value="1"/>
</dbReference>
<dbReference type="SUPFAM" id="SSF82185">
    <property type="entry name" value="Histone H3 K4-specific methyltransferase SET7/9 N-terminal domain"/>
    <property type="match status" value="2"/>
</dbReference>
<dbReference type="Gene3D" id="3.30.800.10">
    <property type="entry name" value="Phosphatidylinositol Phosphate Kinase II Beta"/>
    <property type="match status" value="1"/>
</dbReference>
<sequence length="604" mass="69203">MTQLKYLLNEDHESHAEQRGHVSCTNVEDVERLDEKELSNGDVYVGTFKGILPHGKGKYTWSDGTVYDGDWEEGKMTGKGQIFWPSEAKYEGDFSGGYLHGSGTLVDPDGSIYRGTWRMNIRHGLGKREYCNSDIYEGSWREGVHEGSGKYSWNNGNTYIGNWKHGKMHGRGVMKWANGDVFYGFWFNGLRHGFGIYRFADGGYYFGTWTRGLKDGKGTFYLAGSKHPFVKKWHAALGYDDSGKGLLAQSSSLNAVDFEVKKPIVKCSISEKISGGGSLSTGRMSHRTTLLDANSNLSDAAIEIIHHDSSFTMSHGSDDDQSEVQDNNAIVYEREYKQGVCIKDIMRNYAELSHNTKQPNKFHSKGAKKSLCASIFRGNDSYYLMLNLQLGIRYTVGKINPQPNHDVRASDFGDRARITMFFPRRGSQFTPPHKSVDFYWKDYCPTVFRDLRELFKLDAAEYMMSICGDDGLRELLSPGKSGSIFYLSHDDKFIIKTLKKAELKALLKMLPKYHGHVKQYENTLITKIFRLHQITLKCRRKVRFMVMGIMFCTELRIHRHYDLKGSIRGRFTPEEKIRENVTLKDLNLSYEFHMDKLLREYLFK</sequence>
<dbReference type="AlphaFoldDB" id="A0AAV5KH04"/>
<dbReference type="PANTHER" id="PTHR23086:SF25">
    <property type="entry name" value="PHOSPHATIDYLINOSITOL 4-PHOSPHATE 5-KINASE 8"/>
    <property type="match status" value="1"/>
</dbReference>
<organism evidence="6 7">
    <name type="scientific">Rubroshorea leprosula</name>
    <dbReference type="NCBI Taxonomy" id="152421"/>
    <lineage>
        <taxon>Eukaryota</taxon>
        <taxon>Viridiplantae</taxon>
        <taxon>Streptophyta</taxon>
        <taxon>Embryophyta</taxon>
        <taxon>Tracheophyta</taxon>
        <taxon>Spermatophyta</taxon>
        <taxon>Magnoliopsida</taxon>
        <taxon>eudicotyledons</taxon>
        <taxon>Gunneridae</taxon>
        <taxon>Pentapetalae</taxon>
        <taxon>rosids</taxon>
        <taxon>malvids</taxon>
        <taxon>Malvales</taxon>
        <taxon>Dipterocarpaceae</taxon>
        <taxon>Rubroshorea</taxon>
    </lineage>
</organism>
<evidence type="ECO:0000259" key="5">
    <source>
        <dbReference type="PROSITE" id="PS51455"/>
    </source>
</evidence>
<gene>
    <name evidence="6" type="ORF">SLEP1_g33514</name>
</gene>
<proteinExistence type="predicted"/>
<keyword evidence="3 4" id="KW-0418">Kinase</keyword>
<evidence type="ECO:0000256" key="2">
    <source>
        <dbReference type="ARBA" id="ARBA00022737"/>
    </source>
</evidence>
<dbReference type="EC" id="2.7.1.68" evidence="1"/>
<reference evidence="6 7" key="1">
    <citation type="journal article" date="2021" name="Commun. Biol.">
        <title>The genome of Shorea leprosula (Dipterocarpaceae) highlights the ecological relevance of drought in aseasonal tropical rainforests.</title>
        <authorList>
            <person name="Ng K.K.S."/>
            <person name="Kobayashi M.J."/>
            <person name="Fawcett J.A."/>
            <person name="Hatakeyama M."/>
            <person name="Paape T."/>
            <person name="Ng C.H."/>
            <person name="Ang C.C."/>
            <person name="Tnah L.H."/>
            <person name="Lee C.T."/>
            <person name="Nishiyama T."/>
            <person name="Sese J."/>
            <person name="O'Brien M.J."/>
            <person name="Copetti D."/>
            <person name="Mohd Noor M.I."/>
            <person name="Ong R.C."/>
            <person name="Putra M."/>
            <person name="Sireger I.Z."/>
            <person name="Indrioko S."/>
            <person name="Kosugi Y."/>
            <person name="Izuno A."/>
            <person name="Isagi Y."/>
            <person name="Lee S.L."/>
            <person name="Shimizu K.K."/>
        </authorList>
    </citation>
    <scope>NUCLEOTIDE SEQUENCE [LARGE SCALE GENOMIC DNA]</scope>
    <source>
        <strain evidence="6">214</strain>
    </source>
</reference>
<evidence type="ECO:0000256" key="3">
    <source>
        <dbReference type="ARBA" id="ARBA00022777"/>
    </source>
</evidence>
<dbReference type="GO" id="GO:0005524">
    <property type="term" value="F:ATP binding"/>
    <property type="evidence" value="ECO:0007669"/>
    <property type="project" value="UniProtKB-UniRule"/>
</dbReference>
<feature type="domain" description="PIPK" evidence="5">
    <location>
        <begin position="378"/>
        <end position="604"/>
    </location>
</feature>
<evidence type="ECO:0000313" key="6">
    <source>
        <dbReference type="EMBL" id="GKV23821.1"/>
    </source>
</evidence>
<dbReference type="InterPro" id="IPR003409">
    <property type="entry name" value="MORN"/>
</dbReference>
<keyword evidence="4" id="KW-0808">Transferase</keyword>
<dbReference type="GO" id="GO:0016308">
    <property type="term" value="F:1-phosphatidylinositol-4-phosphate 5-kinase activity"/>
    <property type="evidence" value="ECO:0007669"/>
    <property type="project" value="UniProtKB-EC"/>
</dbReference>
<accession>A0AAV5KH04</accession>
<dbReference type="GO" id="GO:0005886">
    <property type="term" value="C:plasma membrane"/>
    <property type="evidence" value="ECO:0007669"/>
    <property type="project" value="TreeGrafter"/>
</dbReference>
<dbReference type="SMART" id="SM00698">
    <property type="entry name" value="MORN"/>
    <property type="match status" value="8"/>
</dbReference>
<keyword evidence="4" id="KW-0547">Nucleotide-binding</keyword>
<keyword evidence="2" id="KW-0677">Repeat</keyword>
<dbReference type="InterPro" id="IPR023610">
    <property type="entry name" value="PInositol-4/5-P-5/4-kinase"/>
</dbReference>
<dbReference type="Gene3D" id="2.20.110.10">
    <property type="entry name" value="Histone H3 K4-specific methyltransferase SET7/9 N-terminal domain"/>
    <property type="match status" value="4"/>
</dbReference>
<protein>
    <recommendedName>
        <fullName evidence="1">1-phosphatidylinositol-4-phosphate 5-kinase</fullName>
        <ecNumber evidence="1">2.7.1.68</ecNumber>
    </recommendedName>
</protein>
<dbReference type="InterPro" id="IPR002498">
    <property type="entry name" value="PInositol-4-P-4/5-kinase_core"/>
</dbReference>
<evidence type="ECO:0000313" key="7">
    <source>
        <dbReference type="Proteomes" id="UP001054252"/>
    </source>
</evidence>
<name>A0AAV5KH04_9ROSI</name>
<keyword evidence="7" id="KW-1185">Reference proteome</keyword>
<comment type="caution">
    <text evidence="6">The sequence shown here is derived from an EMBL/GenBank/DDBJ whole genome shotgun (WGS) entry which is preliminary data.</text>
</comment>
<dbReference type="InterPro" id="IPR027483">
    <property type="entry name" value="PInositol-4-P-4/5-kinase_C_sf"/>
</dbReference>
<dbReference type="Proteomes" id="UP001054252">
    <property type="component" value="Unassembled WGS sequence"/>
</dbReference>
<dbReference type="SMART" id="SM00330">
    <property type="entry name" value="PIPKc"/>
    <property type="match status" value="1"/>
</dbReference>
<keyword evidence="4" id="KW-0067">ATP-binding</keyword>
<evidence type="ECO:0000256" key="4">
    <source>
        <dbReference type="PROSITE-ProRule" id="PRU00781"/>
    </source>
</evidence>
<dbReference type="Gene3D" id="3.30.810.10">
    <property type="entry name" value="2-Layer Sandwich"/>
    <property type="match status" value="1"/>
</dbReference>
<dbReference type="SUPFAM" id="SSF56104">
    <property type="entry name" value="SAICAR synthase-like"/>
    <property type="match status" value="1"/>
</dbReference>
<dbReference type="Pfam" id="PF01504">
    <property type="entry name" value="PIP5K"/>
    <property type="match status" value="1"/>
</dbReference>